<dbReference type="InterPro" id="IPR050491">
    <property type="entry name" value="AmpC-like"/>
</dbReference>
<dbReference type="Pfam" id="PF11954">
    <property type="entry name" value="DUF3471"/>
    <property type="match status" value="1"/>
</dbReference>
<evidence type="ECO:0000256" key="1">
    <source>
        <dbReference type="ARBA" id="ARBA00038215"/>
    </source>
</evidence>
<keyword evidence="6" id="KW-1185">Reference proteome</keyword>
<accession>A0A8H3PEF6</accession>
<dbReference type="OrthoDB" id="552049at2759"/>
<evidence type="ECO:0000256" key="2">
    <source>
        <dbReference type="SAM" id="SignalP"/>
    </source>
</evidence>
<protein>
    <recommendedName>
        <fullName evidence="7">Penicillin-binding protein</fullName>
    </recommendedName>
</protein>
<dbReference type="InterPro" id="IPR012338">
    <property type="entry name" value="Beta-lactam/transpept-like"/>
</dbReference>
<feature type="domain" description="Peptidase S12 Pab87-related C-terminal" evidence="4">
    <location>
        <begin position="437"/>
        <end position="557"/>
    </location>
</feature>
<gene>
    <name evidence="5" type="ORF">IMSHALPRED_001023</name>
</gene>
<comment type="caution">
    <text evidence="5">The sequence shown here is derived from an EMBL/GenBank/DDBJ whole genome shotgun (WGS) entry which is preliminary data.</text>
</comment>
<evidence type="ECO:0000313" key="5">
    <source>
        <dbReference type="EMBL" id="CAF9938614.1"/>
    </source>
</evidence>
<evidence type="ECO:0008006" key="7">
    <source>
        <dbReference type="Google" id="ProtNLM"/>
    </source>
</evidence>
<dbReference type="InterPro" id="IPR021860">
    <property type="entry name" value="Peptidase_S12_Pab87-rel_C"/>
</dbReference>
<keyword evidence="2" id="KW-0732">Signal</keyword>
<proteinExistence type="inferred from homology"/>
<dbReference type="InterPro" id="IPR001466">
    <property type="entry name" value="Beta-lactam-related"/>
</dbReference>
<feature type="chain" id="PRO_5034392783" description="Penicillin-binding protein" evidence="2">
    <location>
        <begin position="19"/>
        <end position="559"/>
    </location>
</feature>
<dbReference type="SUPFAM" id="SSF56601">
    <property type="entry name" value="beta-lactamase/transpeptidase-like"/>
    <property type="match status" value="1"/>
</dbReference>
<dbReference type="EMBL" id="CAJPDT010000110">
    <property type="protein sequence ID" value="CAF9938614.1"/>
    <property type="molecule type" value="Genomic_DNA"/>
</dbReference>
<evidence type="ECO:0000259" key="3">
    <source>
        <dbReference type="Pfam" id="PF00144"/>
    </source>
</evidence>
<feature type="domain" description="Beta-lactamase-related" evidence="3">
    <location>
        <begin position="35"/>
        <end position="376"/>
    </location>
</feature>
<sequence>MLLLQASFFLAFSVLSSAHQIPLTTSDASPFTPDFDKLVADTLDHWHTPGISIAVVDGDKTFSKGYGIATFPDERVTPSTLFYTGSTTKSFTAAVVSLLIDDTTNSSKPLTWQTPLSSLLREDFVLPDEWATSHITLEDALSHRSGMPRHDLSWSTLESTVRDTVRNLRHLPMTAEPRTKWQYCNMMYITVAAFIETHTGNWLGNILRERIWEPLAMNSTFFSLRDAKAVADAGKASLARGYSWLNRTQEYRTISHMDSDAVSGAGAIISNVLDYAKYLRCMMTMAAPLSQAAHDSLRFPRINLPQESLSLSLPAVEHAGFRGALGYALGWITGNYRGEVMIWHPGGLGGFATMMAYLPQRKWGLVIMANNVEGGTTAHQTLSYRLLDDLLGTPQSERLSWNTVVDQVLQQATEALKNATKNLYPKAPLGDDAVPLTLPLNHYAGTYTHPAYPNFTLVAKSILDPSLHNGKVDHKEILHTTSYVLDGPVSIDFTHASGEYFVMYVRVLEETRTPGDYEPRRDSVSKAEFRLGEDGKVKEMGLQLEAEMGDDKIWFTKVK</sequence>
<dbReference type="PANTHER" id="PTHR46825:SF9">
    <property type="entry name" value="BETA-LACTAMASE-RELATED DOMAIN-CONTAINING PROTEIN"/>
    <property type="match status" value="1"/>
</dbReference>
<name>A0A8H3PEF6_9LECA</name>
<dbReference type="Proteomes" id="UP000664534">
    <property type="component" value="Unassembled WGS sequence"/>
</dbReference>
<evidence type="ECO:0000313" key="6">
    <source>
        <dbReference type="Proteomes" id="UP000664534"/>
    </source>
</evidence>
<dbReference type="Pfam" id="PF00144">
    <property type="entry name" value="Beta-lactamase"/>
    <property type="match status" value="1"/>
</dbReference>
<reference evidence="5" key="1">
    <citation type="submission" date="2021-03" db="EMBL/GenBank/DDBJ databases">
        <authorList>
            <person name="Tagirdzhanova G."/>
        </authorList>
    </citation>
    <scope>NUCLEOTIDE SEQUENCE</scope>
</reference>
<evidence type="ECO:0000259" key="4">
    <source>
        <dbReference type="Pfam" id="PF11954"/>
    </source>
</evidence>
<comment type="similarity">
    <text evidence="1">Belongs to the peptidase S12 family.</text>
</comment>
<dbReference type="PANTHER" id="PTHR46825">
    <property type="entry name" value="D-ALANYL-D-ALANINE-CARBOXYPEPTIDASE/ENDOPEPTIDASE AMPH"/>
    <property type="match status" value="1"/>
</dbReference>
<organism evidence="5 6">
    <name type="scientific">Imshaugia aleurites</name>
    <dbReference type="NCBI Taxonomy" id="172621"/>
    <lineage>
        <taxon>Eukaryota</taxon>
        <taxon>Fungi</taxon>
        <taxon>Dikarya</taxon>
        <taxon>Ascomycota</taxon>
        <taxon>Pezizomycotina</taxon>
        <taxon>Lecanoromycetes</taxon>
        <taxon>OSLEUM clade</taxon>
        <taxon>Lecanoromycetidae</taxon>
        <taxon>Lecanorales</taxon>
        <taxon>Lecanorineae</taxon>
        <taxon>Parmeliaceae</taxon>
        <taxon>Imshaugia</taxon>
    </lineage>
</organism>
<feature type="signal peptide" evidence="2">
    <location>
        <begin position="1"/>
        <end position="18"/>
    </location>
</feature>
<dbReference type="Gene3D" id="3.40.710.10">
    <property type="entry name" value="DD-peptidase/beta-lactamase superfamily"/>
    <property type="match status" value="1"/>
</dbReference>
<dbReference type="AlphaFoldDB" id="A0A8H3PEF6"/>